<dbReference type="InterPro" id="IPR013216">
    <property type="entry name" value="Methyltransf_11"/>
</dbReference>
<evidence type="ECO:0000256" key="1">
    <source>
        <dbReference type="ARBA" id="ARBA00022603"/>
    </source>
</evidence>
<evidence type="ECO:0000313" key="6">
    <source>
        <dbReference type="EnsemblProtists" id="EOD33302"/>
    </source>
</evidence>
<evidence type="ECO:0000256" key="3">
    <source>
        <dbReference type="ARBA" id="ARBA00022691"/>
    </source>
</evidence>
<accession>A0A0D3KC17</accession>
<dbReference type="PaxDb" id="2903-EOD33302"/>
<dbReference type="GO" id="GO:0032259">
    <property type="term" value="P:methylation"/>
    <property type="evidence" value="ECO:0007669"/>
    <property type="project" value="UniProtKB-KW"/>
</dbReference>
<keyword evidence="3" id="KW-0949">S-adenosyl-L-methionine</keyword>
<dbReference type="PANTHER" id="PTHR43464:SF19">
    <property type="entry name" value="UBIQUINONE BIOSYNTHESIS O-METHYLTRANSFERASE, MITOCHONDRIAL"/>
    <property type="match status" value="1"/>
</dbReference>
<dbReference type="KEGG" id="ehx:EMIHUDRAFT_229843"/>
<evidence type="ECO:0000256" key="2">
    <source>
        <dbReference type="ARBA" id="ARBA00022679"/>
    </source>
</evidence>
<dbReference type="InterPro" id="IPR029063">
    <property type="entry name" value="SAM-dependent_MTases_sf"/>
</dbReference>
<feature type="signal peptide" evidence="4">
    <location>
        <begin position="1"/>
        <end position="19"/>
    </location>
</feature>
<evidence type="ECO:0000259" key="5">
    <source>
        <dbReference type="Pfam" id="PF08241"/>
    </source>
</evidence>
<dbReference type="EnsemblProtists" id="EOD33302">
    <property type="protein sequence ID" value="EOD33302"/>
    <property type="gene ID" value="EMIHUDRAFT_229843"/>
</dbReference>
<keyword evidence="4" id="KW-0732">Signal</keyword>
<protein>
    <recommendedName>
        <fullName evidence="5">Methyltransferase type 11 domain-containing protein</fullName>
    </recommendedName>
</protein>
<dbReference type="PANTHER" id="PTHR43464">
    <property type="entry name" value="METHYLTRANSFERASE"/>
    <property type="match status" value="1"/>
</dbReference>
<keyword evidence="1" id="KW-0489">Methyltransferase</keyword>
<reference evidence="7" key="1">
    <citation type="journal article" date="2013" name="Nature">
        <title>Pan genome of the phytoplankton Emiliania underpins its global distribution.</title>
        <authorList>
            <person name="Read B.A."/>
            <person name="Kegel J."/>
            <person name="Klute M.J."/>
            <person name="Kuo A."/>
            <person name="Lefebvre S.C."/>
            <person name="Maumus F."/>
            <person name="Mayer C."/>
            <person name="Miller J."/>
            <person name="Monier A."/>
            <person name="Salamov A."/>
            <person name="Young J."/>
            <person name="Aguilar M."/>
            <person name="Claverie J.M."/>
            <person name="Frickenhaus S."/>
            <person name="Gonzalez K."/>
            <person name="Herman E.K."/>
            <person name="Lin Y.C."/>
            <person name="Napier J."/>
            <person name="Ogata H."/>
            <person name="Sarno A.F."/>
            <person name="Shmutz J."/>
            <person name="Schroeder D."/>
            <person name="de Vargas C."/>
            <person name="Verret F."/>
            <person name="von Dassow P."/>
            <person name="Valentin K."/>
            <person name="Van de Peer Y."/>
            <person name="Wheeler G."/>
            <person name="Dacks J.B."/>
            <person name="Delwiche C.F."/>
            <person name="Dyhrman S.T."/>
            <person name="Glockner G."/>
            <person name="John U."/>
            <person name="Richards T."/>
            <person name="Worden A.Z."/>
            <person name="Zhang X."/>
            <person name="Grigoriev I.V."/>
            <person name="Allen A.E."/>
            <person name="Bidle K."/>
            <person name="Borodovsky M."/>
            <person name="Bowler C."/>
            <person name="Brownlee C."/>
            <person name="Cock J.M."/>
            <person name="Elias M."/>
            <person name="Gladyshev V.N."/>
            <person name="Groth M."/>
            <person name="Guda C."/>
            <person name="Hadaegh A."/>
            <person name="Iglesias-Rodriguez M.D."/>
            <person name="Jenkins J."/>
            <person name="Jones B.M."/>
            <person name="Lawson T."/>
            <person name="Leese F."/>
            <person name="Lindquist E."/>
            <person name="Lobanov A."/>
            <person name="Lomsadze A."/>
            <person name="Malik S.B."/>
            <person name="Marsh M.E."/>
            <person name="Mackinder L."/>
            <person name="Mock T."/>
            <person name="Mueller-Roeber B."/>
            <person name="Pagarete A."/>
            <person name="Parker M."/>
            <person name="Probert I."/>
            <person name="Quesneville H."/>
            <person name="Raines C."/>
            <person name="Rensing S.A."/>
            <person name="Riano-Pachon D.M."/>
            <person name="Richier S."/>
            <person name="Rokitta S."/>
            <person name="Shiraiwa Y."/>
            <person name="Soanes D.M."/>
            <person name="van der Giezen M."/>
            <person name="Wahlund T.M."/>
            <person name="Williams B."/>
            <person name="Wilson W."/>
            <person name="Wolfe G."/>
            <person name="Wurch L.L."/>
        </authorList>
    </citation>
    <scope>NUCLEOTIDE SEQUENCE</scope>
</reference>
<reference evidence="6" key="2">
    <citation type="submission" date="2024-10" db="UniProtKB">
        <authorList>
            <consortium name="EnsemblProtists"/>
        </authorList>
    </citation>
    <scope>IDENTIFICATION</scope>
</reference>
<dbReference type="Proteomes" id="UP000013827">
    <property type="component" value="Unassembled WGS sequence"/>
</dbReference>
<keyword evidence="7" id="KW-1185">Reference proteome</keyword>
<dbReference type="SUPFAM" id="SSF53335">
    <property type="entry name" value="S-adenosyl-L-methionine-dependent methyltransferases"/>
    <property type="match status" value="1"/>
</dbReference>
<dbReference type="AlphaFoldDB" id="A0A0D3KC17"/>
<proteinExistence type="predicted"/>
<dbReference type="RefSeq" id="XP_005785731.1">
    <property type="nucleotide sequence ID" value="XM_005785674.1"/>
</dbReference>
<evidence type="ECO:0000256" key="4">
    <source>
        <dbReference type="SAM" id="SignalP"/>
    </source>
</evidence>
<name>A0A0D3KC17_EMIH1</name>
<feature type="domain" description="Methyltransferase type 11" evidence="5">
    <location>
        <begin position="65"/>
        <end position="163"/>
    </location>
</feature>
<keyword evidence="2" id="KW-0808">Transferase</keyword>
<feature type="chain" id="PRO_5044198100" description="Methyltransferase type 11 domain-containing protein" evidence="4">
    <location>
        <begin position="20"/>
        <end position="259"/>
    </location>
</feature>
<dbReference type="Gene3D" id="3.40.50.150">
    <property type="entry name" value="Vaccinia Virus protein VP39"/>
    <property type="match status" value="1"/>
</dbReference>
<sequence>MRRSLLLLFAGAPLAYAPAALQGKELYEALYATGWGKDTRVSQGAKLLHTIRNMRRQGAAIDSVLDVGCSHGNVVAELWQSGIVASGVDIARGAADLATSLHKPPHGRASCNGEGRPCFQAASATSLPFRDGAFDAIASSDVLEHVDPSDVRAATAEFARVARNFLVLKIANRPEGSTLSGSRAGVGKFQGRTFKDALHQQGYADRLPTQLHTTVKGNEFWHEEFRRVGFALNRTIPDASWACCAYVLHRIEPYRPSRE</sequence>
<organism evidence="6 7">
    <name type="scientific">Emiliania huxleyi (strain CCMP1516)</name>
    <dbReference type="NCBI Taxonomy" id="280463"/>
    <lineage>
        <taxon>Eukaryota</taxon>
        <taxon>Haptista</taxon>
        <taxon>Haptophyta</taxon>
        <taxon>Prymnesiophyceae</taxon>
        <taxon>Isochrysidales</taxon>
        <taxon>Noelaerhabdaceae</taxon>
        <taxon>Emiliania</taxon>
    </lineage>
</organism>
<evidence type="ECO:0000313" key="7">
    <source>
        <dbReference type="Proteomes" id="UP000013827"/>
    </source>
</evidence>
<dbReference type="GeneID" id="17278572"/>
<dbReference type="HOGENOM" id="CLU_1075361_0_0_1"/>
<dbReference type="GO" id="GO:0008757">
    <property type="term" value="F:S-adenosylmethionine-dependent methyltransferase activity"/>
    <property type="evidence" value="ECO:0007669"/>
    <property type="project" value="InterPro"/>
</dbReference>
<dbReference type="Pfam" id="PF08241">
    <property type="entry name" value="Methyltransf_11"/>
    <property type="match status" value="1"/>
</dbReference>